<dbReference type="AlphaFoldDB" id="A0A370U987"/>
<keyword evidence="2" id="KW-1185">Reference proteome</keyword>
<proteinExistence type="predicted"/>
<evidence type="ECO:0000313" key="2">
    <source>
        <dbReference type="Proteomes" id="UP000254326"/>
    </source>
</evidence>
<gene>
    <name evidence="1" type="ORF">DN730_08065</name>
</gene>
<dbReference type="EMBL" id="QKRA01000003">
    <property type="protein sequence ID" value="RDL44349.1"/>
    <property type="molecule type" value="Genomic_DNA"/>
</dbReference>
<organism evidence="1 2">
    <name type="scientific">Marinomonas piezotolerans</name>
    <dbReference type="NCBI Taxonomy" id="2213058"/>
    <lineage>
        <taxon>Bacteria</taxon>
        <taxon>Pseudomonadati</taxon>
        <taxon>Pseudomonadota</taxon>
        <taxon>Gammaproteobacteria</taxon>
        <taxon>Oceanospirillales</taxon>
        <taxon>Oceanospirillaceae</taxon>
        <taxon>Marinomonas</taxon>
    </lineage>
</organism>
<comment type="caution">
    <text evidence="1">The sequence shown here is derived from an EMBL/GenBank/DDBJ whole genome shotgun (WGS) entry which is preliminary data.</text>
</comment>
<evidence type="ECO:0000313" key="1">
    <source>
        <dbReference type="EMBL" id="RDL44349.1"/>
    </source>
</evidence>
<reference evidence="1 2" key="1">
    <citation type="submission" date="2018-06" db="EMBL/GenBank/DDBJ databases">
        <title>Marinomonas sp. YLB-05 draft genome sequence.</title>
        <authorList>
            <person name="Yu L."/>
            <person name="Tang X."/>
        </authorList>
    </citation>
    <scope>NUCLEOTIDE SEQUENCE [LARGE SCALE GENOMIC DNA]</scope>
    <source>
        <strain evidence="1 2">YLB-05</strain>
    </source>
</reference>
<dbReference type="RefSeq" id="WP_147290566.1">
    <property type="nucleotide sequence ID" value="NZ_QKRA01000003.1"/>
</dbReference>
<accession>A0A370U987</accession>
<protein>
    <submittedName>
        <fullName evidence="1">Uncharacterized protein</fullName>
    </submittedName>
</protein>
<dbReference type="Proteomes" id="UP000254326">
    <property type="component" value="Unassembled WGS sequence"/>
</dbReference>
<sequence length="80" mass="9434">MSYLSDLRGEVAHDAASKYNFDFIESRKYAIRIYEGGIGRMMTTNELEDLEEILERICSTEKKRRAEIAAEKYRRMKDGY</sequence>
<name>A0A370U987_9GAMM</name>